<dbReference type="RefSeq" id="WP_213362186.1">
    <property type="nucleotide sequence ID" value="NZ_BSFM01000001.1"/>
</dbReference>
<dbReference type="Gene3D" id="3.10.50.40">
    <property type="match status" value="1"/>
</dbReference>
<evidence type="ECO:0000256" key="9">
    <source>
        <dbReference type="SAM" id="MobiDB-lite"/>
    </source>
</evidence>
<evidence type="ECO:0000256" key="6">
    <source>
        <dbReference type="ARBA" id="ARBA00030642"/>
    </source>
</evidence>
<dbReference type="AlphaFoldDB" id="A0A9W6JRL7"/>
<dbReference type="EMBL" id="BSFM01000001">
    <property type="protein sequence ID" value="GLK82012.1"/>
    <property type="molecule type" value="Genomic_DNA"/>
</dbReference>
<feature type="domain" description="PpiC" evidence="10">
    <location>
        <begin position="177"/>
        <end position="278"/>
    </location>
</feature>
<dbReference type="SUPFAM" id="SSF109998">
    <property type="entry name" value="Triger factor/SurA peptide-binding domain-like"/>
    <property type="match status" value="1"/>
</dbReference>
<evidence type="ECO:0000256" key="1">
    <source>
        <dbReference type="ARBA" id="ARBA00000971"/>
    </source>
</evidence>
<dbReference type="SUPFAM" id="SSF54534">
    <property type="entry name" value="FKBP-like"/>
    <property type="match status" value="1"/>
</dbReference>
<evidence type="ECO:0000256" key="3">
    <source>
        <dbReference type="ARBA" id="ARBA00013194"/>
    </source>
</evidence>
<keyword evidence="8 11" id="KW-0413">Isomerase</keyword>
<proteinExistence type="inferred from homology"/>
<dbReference type="PANTHER" id="PTHR47245:SF2">
    <property type="entry name" value="PEPTIDYL-PROLYL CIS-TRANS ISOMERASE HP_0175-RELATED"/>
    <property type="match status" value="1"/>
</dbReference>
<protein>
    <recommendedName>
        <fullName evidence="4">Parvulin-like PPIase</fullName>
        <ecNumber evidence="3">5.2.1.8</ecNumber>
    </recommendedName>
    <alternativeName>
        <fullName evidence="6">Peptidyl-prolyl cis-trans isomerase plp</fullName>
    </alternativeName>
    <alternativeName>
        <fullName evidence="7">Rotamase plp</fullName>
    </alternativeName>
</protein>
<dbReference type="EC" id="5.2.1.8" evidence="3"/>
<accession>A0A9W6JRL7</accession>
<dbReference type="InterPro" id="IPR027304">
    <property type="entry name" value="Trigger_fact/SurA_dom_sf"/>
</dbReference>
<dbReference type="PANTHER" id="PTHR47245">
    <property type="entry name" value="PEPTIDYLPROLYL ISOMERASE"/>
    <property type="match status" value="1"/>
</dbReference>
<keyword evidence="12" id="KW-1185">Reference proteome</keyword>
<reference evidence="11" key="2">
    <citation type="submission" date="2023-01" db="EMBL/GenBank/DDBJ databases">
        <authorList>
            <person name="Sun Q."/>
            <person name="Evtushenko L."/>
        </authorList>
    </citation>
    <scope>NUCLEOTIDE SEQUENCE</scope>
    <source>
        <strain evidence="11">VKM B-2789</strain>
    </source>
</reference>
<dbReference type="Proteomes" id="UP001143330">
    <property type="component" value="Unassembled WGS sequence"/>
</dbReference>
<dbReference type="InterPro" id="IPR050245">
    <property type="entry name" value="PrsA_foldase"/>
</dbReference>
<evidence type="ECO:0000256" key="8">
    <source>
        <dbReference type="PROSITE-ProRule" id="PRU00278"/>
    </source>
</evidence>
<comment type="catalytic activity">
    <reaction evidence="1">
        <text>[protein]-peptidylproline (omega=180) = [protein]-peptidylproline (omega=0)</text>
        <dbReference type="Rhea" id="RHEA:16237"/>
        <dbReference type="Rhea" id="RHEA-COMP:10747"/>
        <dbReference type="Rhea" id="RHEA-COMP:10748"/>
        <dbReference type="ChEBI" id="CHEBI:83833"/>
        <dbReference type="ChEBI" id="CHEBI:83834"/>
        <dbReference type="EC" id="5.2.1.8"/>
    </reaction>
</comment>
<comment type="similarity">
    <text evidence="2">Belongs to the PpiC/parvulin rotamase family.</text>
</comment>
<comment type="caution">
    <text evidence="11">The sequence shown here is derived from an EMBL/GenBank/DDBJ whole genome shotgun (WGS) entry which is preliminary data.</text>
</comment>
<dbReference type="GO" id="GO:0003755">
    <property type="term" value="F:peptidyl-prolyl cis-trans isomerase activity"/>
    <property type="evidence" value="ECO:0007669"/>
    <property type="project" value="UniProtKB-KW"/>
</dbReference>
<reference evidence="11" key="1">
    <citation type="journal article" date="2014" name="Int. J. Syst. Evol. Microbiol.">
        <title>Complete genome sequence of Corynebacterium casei LMG S-19264T (=DSM 44701T), isolated from a smear-ripened cheese.</title>
        <authorList>
            <consortium name="US DOE Joint Genome Institute (JGI-PGF)"/>
            <person name="Walter F."/>
            <person name="Albersmeier A."/>
            <person name="Kalinowski J."/>
            <person name="Ruckert C."/>
        </authorList>
    </citation>
    <scope>NUCLEOTIDE SEQUENCE</scope>
    <source>
        <strain evidence="11">VKM B-2789</strain>
    </source>
</reference>
<dbReference type="InterPro" id="IPR046357">
    <property type="entry name" value="PPIase_dom_sf"/>
</dbReference>
<dbReference type="PROSITE" id="PS50198">
    <property type="entry name" value="PPIC_PPIASE_2"/>
    <property type="match status" value="1"/>
</dbReference>
<evidence type="ECO:0000256" key="5">
    <source>
        <dbReference type="ARBA" id="ARBA00023110"/>
    </source>
</evidence>
<dbReference type="InterPro" id="IPR000297">
    <property type="entry name" value="PPIase_PpiC"/>
</dbReference>
<dbReference type="Pfam" id="PF13616">
    <property type="entry name" value="Rotamase_3"/>
    <property type="match status" value="1"/>
</dbReference>
<evidence type="ECO:0000256" key="2">
    <source>
        <dbReference type="ARBA" id="ARBA00007656"/>
    </source>
</evidence>
<name>A0A9W6JRL7_9HYPH</name>
<sequence length="343" mass="36553">MTPTRPHATKAPIRARALMGAGALALILGAALVLPGAPVQAQTAPAAPAQAAPAQAAPAQAAPAQAADTVLATVNGTAITRADVTAAAVELGPNLPPQIQGPARDEYVLGFLIDLTAMAQAAEVQKLDETEDFKRQLDFIKKRVLMQAALEQAAKAAVTDEALKKTYEEALKQQKPEEEVHARHILFRADANDKAASEAAEKKAKDVEARLKKGEDFAKLASELTEDPSGKQDGGDLGFFTKDQMVPEFAEKAFSMKPGDISEPVKTQFGWHVIKVEEKRQKPLPTFDEVRPQIEQYLVQKAQADAVQKTRDAAKVEKTAAAPKPSDLTTQPAAPAEAPKPAQ</sequence>
<dbReference type="InterPro" id="IPR023058">
    <property type="entry name" value="PPIase_PpiC_CS"/>
</dbReference>
<evidence type="ECO:0000256" key="4">
    <source>
        <dbReference type="ARBA" id="ARBA00018370"/>
    </source>
</evidence>
<evidence type="ECO:0000259" key="10">
    <source>
        <dbReference type="PROSITE" id="PS50198"/>
    </source>
</evidence>
<feature type="compositionally biased region" description="Low complexity" evidence="9">
    <location>
        <begin position="332"/>
        <end position="343"/>
    </location>
</feature>
<feature type="compositionally biased region" description="Basic and acidic residues" evidence="9">
    <location>
        <begin position="308"/>
        <end position="318"/>
    </location>
</feature>
<evidence type="ECO:0000256" key="7">
    <source>
        <dbReference type="ARBA" id="ARBA00031484"/>
    </source>
</evidence>
<evidence type="ECO:0000313" key="11">
    <source>
        <dbReference type="EMBL" id="GLK82012.1"/>
    </source>
</evidence>
<evidence type="ECO:0000313" key="12">
    <source>
        <dbReference type="Proteomes" id="UP001143330"/>
    </source>
</evidence>
<gene>
    <name evidence="11" type="ORF">GCM10017653_00810</name>
</gene>
<keyword evidence="5 8" id="KW-0697">Rotamase</keyword>
<dbReference type="PROSITE" id="PS01096">
    <property type="entry name" value="PPIC_PPIASE_1"/>
    <property type="match status" value="1"/>
</dbReference>
<feature type="region of interest" description="Disordered" evidence="9">
    <location>
        <begin position="308"/>
        <end position="343"/>
    </location>
</feature>
<organism evidence="11 12">
    <name type="scientific">Ancylobacter defluvii</name>
    <dbReference type="NCBI Taxonomy" id="1282440"/>
    <lineage>
        <taxon>Bacteria</taxon>
        <taxon>Pseudomonadati</taxon>
        <taxon>Pseudomonadota</taxon>
        <taxon>Alphaproteobacteria</taxon>
        <taxon>Hyphomicrobiales</taxon>
        <taxon>Xanthobacteraceae</taxon>
        <taxon>Ancylobacter</taxon>
    </lineage>
</organism>